<evidence type="ECO:0000256" key="3">
    <source>
        <dbReference type="ARBA" id="ARBA00022448"/>
    </source>
</evidence>
<feature type="repeat" description="Solcar" evidence="8">
    <location>
        <begin position="56"/>
        <end position="143"/>
    </location>
</feature>
<dbReference type="InterPro" id="IPR018108">
    <property type="entry name" value="MCP_transmembrane"/>
</dbReference>
<dbReference type="Gene3D" id="1.50.40.10">
    <property type="entry name" value="Mitochondrial carrier domain"/>
    <property type="match status" value="2"/>
</dbReference>
<keyword evidence="4 8" id="KW-0812">Transmembrane</keyword>
<dbReference type="KEGG" id="ppp:112294082"/>
<dbReference type="Pfam" id="PF00153">
    <property type="entry name" value="Mito_carr"/>
    <property type="match status" value="3"/>
</dbReference>
<organism evidence="10 11">
    <name type="scientific">Physcomitrium patens</name>
    <name type="common">Spreading-leaved earth moss</name>
    <name type="synonym">Physcomitrella patens</name>
    <dbReference type="NCBI Taxonomy" id="3218"/>
    <lineage>
        <taxon>Eukaryota</taxon>
        <taxon>Viridiplantae</taxon>
        <taxon>Streptophyta</taxon>
        <taxon>Embryophyta</taxon>
        <taxon>Bryophyta</taxon>
        <taxon>Bryophytina</taxon>
        <taxon>Bryopsida</taxon>
        <taxon>Funariidae</taxon>
        <taxon>Funariales</taxon>
        <taxon>Funariaceae</taxon>
        <taxon>Physcomitrium</taxon>
    </lineage>
</organism>
<evidence type="ECO:0000256" key="1">
    <source>
        <dbReference type="ARBA" id="ARBA00004141"/>
    </source>
</evidence>
<proteinExistence type="inferred from homology"/>
<keyword evidence="7 8" id="KW-0472">Membrane</keyword>
<evidence type="ECO:0000256" key="4">
    <source>
        <dbReference type="ARBA" id="ARBA00022692"/>
    </source>
</evidence>
<evidence type="ECO:0000256" key="2">
    <source>
        <dbReference type="ARBA" id="ARBA00006375"/>
    </source>
</evidence>
<comment type="subcellular location">
    <subcellularLocation>
        <location evidence="1">Membrane</location>
        <topology evidence="1">Multi-pass membrane protein</topology>
    </subcellularLocation>
</comment>
<reference evidence="10 11" key="1">
    <citation type="journal article" date="2008" name="Science">
        <title>The Physcomitrella genome reveals evolutionary insights into the conquest of land by plants.</title>
        <authorList>
            <person name="Rensing S."/>
            <person name="Lang D."/>
            <person name="Zimmer A."/>
            <person name="Terry A."/>
            <person name="Salamov A."/>
            <person name="Shapiro H."/>
            <person name="Nishiyama T."/>
            <person name="Perroud P.-F."/>
            <person name="Lindquist E."/>
            <person name="Kamisugi Y."/>
            <person name="Tanahashi T."/>
            <person name="Sakakibara K."/>
            <person name="Fujita T."/>
            <person name="Oishi K."/>
            <person name="Shin-I T."/>
            <person name="Kuroki Y."/>
            <person name="Toyoda A."/>
            <person name="Suzuki Y."/>
            <person name="Hashimoto A."/>
            <person name="Yamaguchi K."/>
            <person name="Sugano A."/>
            <person name="Kohara Y."/>
            <person name="Fujiyama A."/>
            <person name="Anterola A."/>
            <person name="Aoki S."/>
            <person name="Ashton N."/>
            <person name="Barbazuk W.B."/>
            <person name="Barker E."/>
            <person name="Bennetzen J."/>
            <person name="Bezanilla M."/>
            <person name="Blankenship R."/>
            <person name="Cho S.H."/>
            <person name="Dutcher S."/>
            <person name="Estelle M."/>
            <person name="Fawcett J.A."/>
            <person name="Gundlach H."/>
            <person name="Hanada K."/>
            <person name="Heyl A."/>
            <person name="Hicks K.A."/>
            <person name="Hugh J."/>
            <person name="Lohr M."/>
            <person name="Mayer K."/>
            <person name="Melkozernov A."/>
            <person name="Murata T."/>
            <person name="Nelson D."/>
            <person name="Pils B."/>
            <person name="Prigge M."/>
            <person name="Reiss B."/>
            <person name="Renner T."/>
            <person name="Rombauts S."/>
            <person name="Rushton P."/>
            <person name="Sanderfoot A."/>
            <person name="Schween G."/>
            <person name="Shiu S.-H."/>
            <person name="Stueber K."/>
            <person name="Theodoulou F.L."/>
            <person name="Tu H."/>
            <person name="Van de Peer Y."/>
            <person name="Verrier P.J."/>
            <person name="Waters E."/>
            <person name="Wood A."/>
            <person name="Yang L."/>
            <person name="Cove D."/>
            <person name="Cuming A."/>
            <person name="Hasebe M."/>
            <person name="Lucas S."/>
            <person name="Mishler D.B."/>
            <person name="Reski R."/>
            <person name="Grigoriev I."/>
            <person name="Quatrano R.S."/>
            <person name="Boore J.L."/>
        </authorList>
    </citation>
    <scope>NUCLEOTIDE SEQUENCE [LARGE SCALE GENOMIC DNA]</scope>
    <source>
        <strain evidence="10 11">cv. Gransden 2004</strain>
    </source>
</reference>
<keyword evidence="11" id="KW-1185">Reference proteome</keyword>
<feature type="repeat" description="Solcar" evidence="8">
    <location>
        <begin position="158"/>
        <end position="240"/>
    </location>
</feature>
<dbReference type="OrthoDB" id="276989at2759"/>
<dbReference type="AlphaFoldDB" id="A0A7I4BG53"/>
<name>A0A7I4BG53_PHYPA</name>
<dbReference type="Proteomes" id="UP000006727">
    <property type="component" value="Chromosome 17"/>
</dbReference>
<keyword evidence="6" id="KW-1133">Transmembrane helix</keyword>
<reference evidence="10 11" key="2">
    <citation type="journal article" date="2018" name="Plant J.">
        <title>The Physcomitrella patens chromosome-scale assembly reveals moss genome structure and evolution.</title>
        <authorList>
            <person name="Lang D."/>
            <person name="Ullrich K.K."/>
            <person name="Murat F."/>
            <person name="Fuchs J."/>
            <person name="Jenkins J."/>
            <person name="Haas F.B."/>
            <person name="Piednoel M."/>
            <person name="Gundlach H."/>
            <person name="Van Bel M."/>
            <person name="Meyberg R."/>
            <person name="Vives C."/>
            <person name="Morata J."/>
            <person name="Symeonidi A."/>
            <person name="Hiss M."/>
            <person name="Muchero W."/>
            <person name="Kamisugi Y."/>
            <person name="Saleh O."/>
            <person name="Blanc G."/>
            <person name="Decker E.L."/>
            <person name="van Gessel N."/>
            <person name="Grimwood J."/>
            <person name="Hayes R.D."/>
            <person name="Graham S.W."/>
            <person name="Gunter L.E."/>
            <person name="McDaniel S.F."/>
            <person name="Hoernstein S.N.W."/>
            <person name="Larsson A."/>
            <person name="Li F.W."/>
            <person name="Perroud P.F."/>
            <person name="Phillips J."/>
            <person name="Ranjan P."/>
            <person name="Rokshar D.S."/>
            <person name="Rothfels C.J."/>
            <person name="Schneider L."/>
            <person name="Shu S."/>
            <person name="Stevenson D.W."/>
            <person name="Thummler F."/>
            <person name="Tillich M."/>
            <person name="Villarreal Aguilar J.C."/>
            <person name="Widiez T."/>
            <person name="Wong G.K."/>
            <person name="Wymore A."/>
            <person name="Zhang Y."/>
            <person name="Zimmer A.D."/>
            <person name="Quatrano R.S."/>
            <person name="Mayer K.F.X."/>
            <person name="Goodstein D."/>
            <person name="Casacuberta J.M."/>
            <person name="Vandepoele K."/>
            <person name="Reski R."/>
            <person name="Cuming A.C."/>
            <person name="Tuskan G.A."/>
            <person name="Maumus F."/>
            <person name="Salse J."/>
            <person name="Schmutz J."/>
            <person name="Rensing S.A."/>
        </authorList>
    </citation>
    <scope>NUCLEOTIDE SEQUENCE [LARGE SCALE GENOMIC DNA]</scope>
    <source>
        <strain evidence="10 11">cv. Gransden 2004</strain>
    </source>
</reference>
<dbReference type="EMBL" id="ABEU02000017">
    <property type="status" value="NOT_ANNOTATED_CDS"/>
    <property type="molecule type" value="Genomic_DNA"/>
</dbReference>
<sequence>MRHDLKSPIVAAVSGTLAVNILPSGMRCGVETGMVRDQAGSARNGSAVAVSSSSSSHWVDNLVAGGTASLCSKLVLQPLDIAKTILQASAEVRGSYSNLAQCLAGIVRDGGIPKLYTGFIASVAVSAPSSAVFVACYECSKNAIERASSSFPAPFQTLEDFVPLLAAAVGNVAASVVRVPPEVIKQRVQAGIYRDIFQATRAVWATEGLPGFYCGYSMQVARDIPYSALQFMTFEYLKKRYSHRENLHMDQKNSKRLVHDLCIGALAGAVACTLTTPLDVAKTRVMTQNPSDPLVYMGLQATLQKIWLEEGIAGFGRGMVPRVLYKVPASAVFLVCYEAIKRFLVTTRKVRPIRLASRIRCVPRSSKGLRMSYQPCAGARG</sequence>
<evidence type="ECO:0000313" key="10">
    <source>
        <dbReference type="EnsemblPlants" id="Pp3c17_9870V3.5"/>
    </source>
</evidence>
<dbReference type="GeneID" id="112294082"/>
<dbReference type="RefSeq" id="XP_024399994.1">
    <property type="nucleotide sequence ID" value="XM_024544226.2"/>
</dbReference>
<dbReference type="EnsemblPlants" id="Pp3c17_9870V3.5">
    <property type="protein sequence ID" value="Pp3c17_9870V3.5"/>
    <property type="gene ID" value="Pp3c17_9870"/>
</dbReference>
<gene>
    <name evidence="10" type="primary">LOC112294082</name>
</gene>
<evidence type="ECO:0000256" key="8">
    <source>
        <dbReference type="PROSITE-ProRule" id="PRU00282"/>
    </source>
</evidence>
<evidence type="ECO:0000256" key="5">
    <source>
        <dbReference type="ARBA" id="ARBA00022737"/>
    </source>
</evidence>
<evidence type="ECO:0000256" key="9">
    <source>
        <dbReference type="RuleBase" id="RU000488"/>
    </source>
</evidence>
<comment type="similarity">
    <text evidence="2 9">Belongs to the mitochondrial carrier (TC 2.A.29) family.</text>
</comment>
<dbReference type="FunFam" id="1.50.40.10:FF:000227">
    <property type="entry name" value="Predicted protein"/>
    <property type="match status" value="1"/>
</dbReference>
<evidence type="ECO:0000313" key="11">
    <source>
        <dbReference type="Proteomes" id="UP000006727"/>
    </source>
</evidence>
<evidence type="ECO:0000256" key="7">
    <source>
        <dbReference type="ARBA" id="ARBA00023136"/>
    </source>
</evidence>
<dbReference type="SUPFAM" id="SSF103506">
    <property type="entry name" value="Mitochondrial carrier"/>
    <property type="match status" value="1"/>
</dbReference>
<reference evidence="10" key="3">
    <citation type="submission" date="2020-12" db="UniProtKB">
        <authorList>
            <consortium name="EnsemblPlants"/>
        </authorList>
    </citation>
    <scope>IDENTIFICATION</scope>
</reference>
<dbReference type="InParanoid" id="A0A7I4BG53"/>
<dbReference type="InterPro" id="IPR002067">
    <property type="entry name" value="MCP"/>
</dbReference>
<dbReference type="GO" id="GO:0005743">
    <property type="term" value="C:mitochondrial inner membrane"/>
    <property type="evidence" value="ECO:0000318"/>
    <property type="project" value="GO_Central"/>
</dbReference>
<accession>A0A7I4BG53</accession>
<keyword evidence="3 9" id="KW-0813">Transport</keyword>
<evidence type="ECO:0000256" key="6">
    <source>
        <dbReference type="ARBA" id="ARBA00022989"/>
    </source>
</evidence>
<protein>
    <recommendedName>
        <fullName evidence="12">Mitochondrial carrier protein</fullName>
    </recommendedName>
</protein>
<dbReference type="Gramene" id="Pp3c17_9870V3.5">
    <property type="protein sequence ID" value="Pp3c17_9870V3.5"/>
    <property type="gene ID" value="Pp3c17_9870"/>
</dbReference>
<dbReference type="PRINTS" id="PR00926">
    <property type="entry name" value="MITOCARRIER"/>
</dbReference>
<keyword evidence="5" id="KW-0677">Repeat</keyword>
<dbReference type="GO" id="GO:0000095">
    <property type="term" value="F:S-adenosyl-L-methionine transmembrane transporter activity"/>
    <property type="evidence" value="ECO:0000318"/>
    <property type="project" value="GO_Central"/>
</dbReference>
<feature type="repeat" description="Solcar" evidence="8">
    <location>
        <begin position="255"/>
        <end position="343"/>
    </location>
</feature>
<evidence type="ECO:0008006" key="12">
    <source>
        <dbReference type="Google" id="ProtNLM"/>
    </source>
</evidence>
<dbReference type="InterPro" id="IPR023395">
    <property type="entry name" value="MCP_dom_sf"/>
</dbReference>
<dbReference type="PANTHER" id="PTHR45667">
    <property type="entry name" value="S-ADENOSYLMETHIONINE MITOCHONDRIAL CARRIER PROTEIN"/>
    <property type="match status" value="1"/>
</dbReference>
<dbReference type="PROSITE" id="PS50920">
    <property type="entry name" value="SOLCAR"/>
    <property type="match status" value="3"/>
</dbReference>